<name>A0A022Q0L7_ERYGU</name>
<dbReference type="EMBL" id="KI632289">
    <property type="protein sequence ID" value="EYU20045.1"/>
    <property type="molecule type" value="Genomic_DNA"/>
</dbReference>
<dbReference type="AlphaFoldDB" id="A0A022Q0L7"/>
<evidence type="ECO:0000313" key="2">
    <source>
        <dbReference type="Proteomes" id="UP000030748"/>
    </source>
</evidence>
<sequence length="140" mass="15336">MALRLTDKLNDDEPDCDDNDFYCGHKLMYDRDTPGYFPPNLEACIPLVDLAIDSYNQQHSKDYRVVEIVRIIAAVCSGIDLYMKFTAAASKEDGGSDAAVTFGAEVHKGITETTVEYVYVVAEGATLPVDVLPACYNPCG</sequence>
<organism evidence="1 2">
    <name type="scientific">Erythranthe guttata</name>
    <name type="common">Yellow monkey flower</name>
    <name type="synonym">Mimulus guttatus</name>
    <dbReference type="NCBI Taxonomy" id="4155"/>
    <lineage>
        <taxon>Eukaryota</taxon>
        <taxon>Viridiplantae</taxon>
        <taxon>Streptophyta</taxon>
        <taxon>Embryophyta</taxon>
        <taxon>Tracheophyta</taxon>
        <taxon>Spermatophyta</taxon>
        <taxon>Magnoliopsida</taxon>
        <taxon>eudicotyledons</taxon>
        <taxon>Gunneridae</taxon>
        <taxon>Pentapetalae</taxon>
        <taxon>asterids</taxon>
        <taxon>lamiids</taxon>
        <taxon>Lamiales</taxon>
        <taxon>Phrymaceae</taxon>
        <taxon>Erythranthe</taxon>
    </lineage>
</organism>
<accession>A0A022Q0L7</accession>
<dbReference type="InterPro" id="IPR046350">
    <property type="entry name" value="Cystatin_sf"/>
</dbReference>
<proteinExistence type="predicted"/>
<dbReference type="KEGG" id="egt:105977652"/>
<evidence type="ECO:0000313" key="1">
    <source>
        <dbReference type="EMBL" id="EYU20045.1"/>
    </source>
</evidence>
<dbReference type="Gene3D" id="3.10.450.10">
    <property type="match status" value="1"/>
</dbReference>
<dbReference type="PhylomeDB" id="A0A022Q0L7"/>
<keyword evidence="2" id="KW-1185">Reference proteome</keyword>
<gene>
    <name evidence="1" type="ORF">MIMGU_mgv1a0159391mg</name>
</gene>
<protein>
    <recommendedName>
        <fullName evidence="3">Cystatin domain-containing protein</fullName>
    </recommendedName>
</protein>
<evidence type="ECO:0008006" key="3">
    <source>
        <dbReference type="Google" id="ProtNLM"/>
    </source>
</evidence>
<reference evidence="1 2" key="1">
    <citation type="journal article" date="2013" name="Proc. Natl. Acad. Sci. U.S.A.">
        <title>Fine-scale variation in meiotic recombination in Mimulus inferred from population shotgun sequencing.</title>
        <authorList>
            <person name="Hellsten U."/>
            <person name="Wright K.M."/>
            <person name="Jenkins J."/>
            <person name="Shu S."/>
            <person name="Yuan Y."/>
            <person name="Wessler S.R."/>
            <person name="Schmutz J."/>
            <person name="Willis J.H."/>
            <person name="Rokhsar D.S."/>
        </authorList>
    </citation>
    <scope>NUCLEOTIDE SEQUENCE [LARGE SCALE GENOMIC DNA]</scope>
    <source>
        <strain evidence="2">cv. DUN x IM62</strain>
    </source>
</reference>
<dbReference type="SUPFAM" id="SSF54403">
    <property type="entry name" value="Cystatin/monellin"/>
    <property type="match status" value="1"/>
</dbReference>
<dbReference type="Proteomes" id="UP000030748">
    <property type="component" value="Unassembled WGS sequence"/>
</dbReference>